<dbReference type="PIRSF" id="PIRSF002741">
    <property type="entry name" value="MppA"/>
    <property type="match status" value="1"/>
</dbReference>
<dbReference type="OrthoDB" id="9046151at2"/>
<dbReference type="InterPro" id="IPR039424">
    <property type="entry name" value="SBP_5"/>
</dbReference>
<feature type="domain" description="Solute-binding protein family 5" evidence="2">
    <location>
        <begin position="93"/>
        <end position="436"/>
    </location>
</feature>
<dbReference type="Proteomes" id="UP000294543">
    <property type="component" value="Unassembled WGS sequence"/>
</dbReference>
<dbReference type="GO" id="GO:0015833">
    <property type="term" value="P:peptide transport"/>
    <property type="evidence" value="ECO:0007669"/>
    <property type="project" value="TreeGrafter"/>
</dbReference>
<dbReference type="AlphaFoldDB" id="A0A4R4WSA1"/>
<sequence>MSNHPGQVPRRDFLRWSMAGMALLGTGVSGCTSAVEREARNKGARAGSRGGRLVIAQGTDIIPKTVVNQSAQNATWRRQVFNSLIRLDRKTHEILPELATAWETSDGGRVITLTLRDGVTWHSGRPFTADDVRFSMEFQRDMQPPFAFAWLLKRLAEVKAVDPRTARLAFDEPVNNLFDALSLMILLDRESAKELMTGAKVIGTGPFTFGEYRQGTSLQLDRYAKYWESGRPDLDGVLVRVITKPEARMSALRSGQVHLATGVGPMELKQVEADRKFTVTPYDTYSSGVYLGCNVNADPLKDKRVRQAIHYALDRRRISDEIYRGKATPNATTWSAGSPAYNQRLADHYARDLPRARRMLEESGVGGAELVLESAQAVSKAAEIVEFNLREAGLRPQLRVLNATQQQERIENRTFEGMFMGQHGYTNLSPANLLYSAMPYRTTQNLFNFASEQYERLAAATLSAAGKDEQRAAYDAVTAFVLDEAFCCDLVHATPTAVTTGVSNWDYSVWDDVLLGNSTVI</sequence>
<dbReference type="EMBL" id="SMKP01000045">
    <property type="protein sequence ID" value="TDD20444.1"/>
    <property type="molecule type" value="Genomic_DNA"/>
</dbReference>
<comment type="caution">
    <text evidence="3">The sequence shown here is derived from an EMBL/GenBank/DDBJ whole genome shotgun (WGS) entry which is preliminary data.</text>
</comment>
<proteinExistence type="predicted"/>
<dbReference type="CDD" id="cd00995">
    <property type="entry name" value="PBP2_NikA_DppA_OppA_like"/>
    <property type="match status" value="1"/>
</dbReference>
<dbReference type="SUPFAM" id="SSF53850">
    <property type="entry name" value="Periplasmic binding protein-like II"/>
    <property type="match status" value="1"/>
</dbReference>
<dbReference type="Gene3D" id="3.10.105.10">
    <property type="entry name" value="Dipeptide-binding Protein, Domain 3"/>
    <property type="match status" value="1"/>
</dbReference>
<dbReference type="PANTHER" id="PTHR30290:SF38">
    <property type="entry name" value="D,D-DIPEPTIDE-BINDING PERIPLASMIC PROTEIN DDPA-RELATED"/>
    <property type="match status" value="1"/>
</dbReference>
<dbReference type="Gene3D" id="3.90.76.10">
    <property type="entry name" value="Dipeptide-binding Protein, Domain 1"/>
    <property type="match status" value="1"/>
</dbReference>
<keyword evidence="4" id="KW-1185">Reference proteome</keyword>
<dbReference type="GO" id="GO:0042597">
    <property type="term" value="C:periplasmic space"/>
    <property type="evidence" value="ECO:0007669"/>
    <property type="project" value="UniProtKB-ARBA"/>
</dbReference>
<evidence type="ECO:0000259" key="2">
    <source>
        <dbReference type="Pfam" id="PF00496"/>
    </source>
</evidence>
<dbReference type="PROSITE" id="PS51318">
    <property type="entry name" value="TAT"/>
    <property type="match status" value="1"/>
</dbReference>
<name>A0A4R4WSA1_9ACTN</name>
<dbReference type="InterPro" id="IPR000914">
    <property type="entry name" value="SBP_5_dom"/>
</dbReference>
<reference evidence="3 4" key="1">
    <citation type="submission" date="2019-03" db="EMBL/GenBank/DDBJ databases">
        <title>Draft genome sequences of novel Actinobacteria.</title>
        <authorList>
            <person name="Sahin N."/>
            <person name="Ay H."/>
            <person name="Saygin H."/>
        </authorList>
    </citation>
    <scope>NUCLEOTIDE SEQUENCE [LARGE SCALE GENOMIC DNA]</scope>
    <source>
        <strain evidence="3 4">KC712</strain>
    </source>
</reference>
<accession>A0A4R4WSA1</accession>
<dbReference type="InterPro" id="IPR006311">
    <property type="entry name" value="TAT_signal"/>
</dbReference>
<dbReference type="Gene3D" id="3.40.190.10">
    <property type="entry name" value="Periplasmic binding protein-like II"/>
    <property type="match status" value="1"/>
</dbReference>
<gene>
    <name evidence="3" type="ORF">E1294_17680</name>
</gene>
<evidence type="ECO:0000313" key="4">
    <source>
        <dbReference type="Proteomes" id="UP000294543"/>
    </source>
</evidence>
<dbReference type="GO" id="GO:0043190">
    <property type="term" value="C:ATP-binding cassette (ABC) transporter complex"/>
    <property type="evidence" value="ECO:0007669"/>
    <property type="project" value="InterPro"/>
</dbReference>
<dbReference type="Pfam" id="PF00496">
    <property type="entry name" value="SBP_bac_5"/>
    <property type="match status" value="1"/>
</dbReference>
<dbReference type="InterPro" id="IPR030678">
    <property type="entry name" value="Peptide/Ni-bd"/>
</dbReference>
<evidence type="ECO:0000256" key="1">
    <source>
        <dbReference type="ARBA" id="ARBA00022729"/>
    </source>
</evidence>
<dbReference type="PANTHER" id="PTHR30290">
    <property type="entry name" value="PERIPLASMIC BINDING COMPONENT OF ABC TRANSPORTER"/>
    <property type="match status" value="1"/>
</dbReference>
<protein>
    <submittedName>
        <fullName evidence="3">ABC transporter substrate-binding protein</fullName>
    </submittedName>
</protein>
<keyword evidence="1" id="KW-0732">Signal</keyword>
<organism evidence="3 4">
    <name type="scientific">Nonomuraea diastatica</name>
    <dbReference type="NCBI Taxonomy" id="1848329"/>
    <lineage>
        <taxon>Bacteria</taxon>
        <taxon>Bacillati</taxon>
        <taxon>Actinomycetota</taxon>
        <taxon>Actinomycetes</taxon>
        <taxon>Streptosporangiales</taxon>
        <taxon>Streptosporangiaceae</taxon>
        <taxon>Nonomuraea</taxon>
    </lineage>
</organism>
<dbReference type="RefSeq" id="WP_132509625.1">
    <property type="nucleotide sequence ID" value="NZ_SMKP01000045.1"/>
</dbReference>
<evidence type="ECO:0000313" key="3">
    <source>
        <dbReference type="EMBL" id="TDD20444.1"/>
    </source>
</evidence>
<dbReference type="GO" id="GO:1904680">
    <property type="term" value="F:peptide transmembrane transporter activity"/>
    <property type="evidence" value="ECO:0007669"/>
    <property type="project" value="TreeGrafter"/>
</dbReference>